<dbReference type="AlphaFoldDB" id="A0A1M4TS52"/>
<gene>
    <name evidence="2" type="ORF">SAMN05444392_101613</name>
</gene>
<keyword evidence="2" id="KW-0946">Virion</keyword>
<dbReference type="Gene3D" id="3.90.1200.10">
    <property type="match status" value="1"/>
</dbReference>
<dbReference type="PANTHER" id="PTHR39179:SF3">
    <property type="entry name" value="COTS-RELATED PROTEIN"/>
    <property type="match status" value="1"/>
</dbReference>
<dbReference type="Proteomes" id="UP000184476">
    <property type="component" value="Unassembled WGS sequence"/>
</dbReference>
<proteinExistence type="predicted"/>
<dbReference type="Pfam" id="PF01636">
    <property type="entry name" value="APH"/>
    <property type="match status" value="1"/>
</dbReference>
<keyword evidence="3" id="KW-1185">Reference proteome</keyword>
<dbReference type="InterPro" id="IPR011009">
    <property type="entry name" value="Kinase-like_dom_sf"/>
</dbReference>
<dbReference type="OrthoDB" id="2373610at2"/>
<dbReference type="InterPro" id="IPR002575">
    <property type="entry name" value="Aminoglycoside_PTrfase"/>
</dbReference>
<dbReference type="SUPFAM" id="SSF56112">
    <property type="entry name" value="Protein kinase-like (PK-like)"/>
    <property type="match status" value="1"/>
</dbReference>
<dbReference type="PANTHER" id="PTHR39179">
    <property type="entry name" value="SPORE COAT PROTEIN I"/>
    <property type="match status" value="1"/>
</dbReference>
<evidence type="ECO:0000313" key="2">
    <source>
        <dbReference type="EMBL" id="SHE47292.1"/>
    </source>
</evidence>
<reference evidence="2 3" key="1">
    <citation type="submission" date="2016-11" db="EMBL/GenBank/DDBJ databases">
        <authorList>
            <person name="Jaros S."/>
            <person name="Januszkiewicz K."/>
            <person name="Wedrychowicz H."/>
        </authorList>
    </citation>
    <scope>NUCLEOTIDE SEQUENCE [LARGE SCALE GENOMIC DNA]</scope>
    <source>
        <strain evidence="2 3">DSM 44666</strain>
    </source>
</reference>
<dbReference type="InterPro" id="IPR047175">
    <property type="entry name" value="CotS-like"/>
</dbReference>
<evidence type="ECO:0000259" key="1">
    <source>
        <dbReference type="Pfam" id="PF01636"/>
    </source>
</evidence>
<dbReference type="STRING" id="112248.SAMN05444392_101613"/>
<protein>
    <submittedName>
        <fullName evidence="2">Spore coat protein, CotS family</fullName>
    </submittedName>
</protein>
<sequence>MRLSTVEINQWETVLPAKIRSVKQHHRLLFLELSNQQKWLAKPIRNLEQMSWWESIDQELRQRGFQQMPKPMIHTNWAFMPYVKSRRANYQSTEDIQRIIPQLARFHLAGRCLETPKKSRESSVFYERLYIRLYRFHYLIKRINQFSEPYRVFFQTYGPLFYEDAYRVLQSVQHDLLRLLTANDIAAKAVCHRDLANHNWLIDLKQQAWLIDFDTADYDLQLGDVWQIASRILHEQNGLQQFERIIQMYQQVRPLTKQEMELLILLLGFPNDFFRESEGLLLNKKGYNIEATWSYLKRLADDRKQWKEQLKQLSDW</sequence>
<dbReference type="EMBL" id="FQVL01000001">
    <property type="protein sequence ID" value="SHE47292.1"/>
    <property type="molecule type" value="Genomic_DNA"/>
</dbReference>
<dbReference type="GO" id="GO:0042601">
    <property type="term" value="C:endospore-forming forespore"/>
    <property type="evidence" value="ECO:0007669"/>
    <property type="project" value="TreeGrafter"/>
</dbReference>
<organism evidence="2 3">
    <name type="scientific">Seinonella peptonophila</name>
    <dbReference type="NCBI Taxonomy" id="112248"/>
    <lineage>
        <taxon>Bacteria</taxon>
        <taxon>Bacillati</taxon>
        <taxon>Bacillota</taxon>
        <taxon>Bacilli</taxon>
        <taxon>Bacillales</taxon>
        <taxon>Thermoactinomycetaceae</taxon>
        <taxon>Seinonella</taxon>
    </lineage>
</organism>
<keyword evidence="2" id="KW-0167">Capsid protein</keyword>
<feature type="domain" description="Aminoglycoside phosphotransferase" evidence="1">
    <location>
        <begin position="168"/>
        <end position="252"/>
    </location>
</feature>
<evidence type="ECO:0000313" key="3">
    <source>
        <dbReference type="Proteomes" id="UP000184476"/>
    </source>
</evidence>
<accession>A0A1M4TS52</accession>
<name>A0A1M4TS52_9BACL</name>